<organism evidence="1 2">
    <name type="scientific">Fusarium oxysporum</name>
    <name type="common">Fusarium vascular wilt</name>
    <dbReference type="NCBI Taxonomy" id="5507"/>
    <lineage>
        <taxon>Eukaryota</taxon>
        <taxon>Fungi</taxon>
        <taxon>Dikarya</taxon>
        <taxon>Ascomycota</taxon>
        <taxon>Pezizomycotina</taxon>
        <taxon>Sordariomycetes</taxon>
        <taxon>Hypocreomycetidae</taxon>
        <taxon>Hypocreales</taxon>
        <taxon>Nectriaceae</taxon>
        <taxon>Fusarium</taxon>
        <taxon>Fusarium oxysporum species complex</taxon>
    </lineage>
</organism>
<dbReference type="VEuPathDB" id="FungiDB:FOMG_17422"/>
<proteinExistence type="predicted"/>
<sequence length="121" mass="12817">MQDEVAVNIIGIGQAFNGPTNETGNGVSQQQQLTPGIFYSTISPTVSVDLGPRIEGVSPDFIIPPTSLEGLSQKTAPIVSDVCRLSVLKEKIHPCYDKGPAFDADIVETRKKNSAVFGASV</sequence>
<accession>A0A2H3TF87</accession>
<evidence type="ECO:0000313" key="1">
    <source>
        <dbReference type="EMBL" id="SCO84421.1"/>
    </source>
</evidence>
<dbReference type="AlphaFoldDB" id="A0A2H3TF87"/>
<dbReference type="EMBL" id="FMJY01000004">
    <property type="protein sequence ID" value="SCO84421.1"/>
    <property type="molecule type" value="Genomic_DNA"/>
</dbReference>
<reference evidence="2" key="1">
    <citation type="submission" date="2016-09" db="EMBL/GenBank/DDBJ databases">
        <authorList>
            <person name="Guldener U."/>
        </authorList>
    </citation>
    <scope>NUCLEOTIDE SEQUENCE [LARGE SCALE GENOMIC DNA]</scope>
    <source>
        <strain evidence="2">V64-1</strain>
    </source>
</reference>
<gene>
    <name evidence="1" type="ORF">FRV6_08548</name>
</gene>
<evidence type="ECO:0000313" key="2">
    <source>
        <dbReference type="Proteomes" id="UP000219369"/>
    </source>
</evidence>
<name>A0A2H3TF87_FUSOX</name>
<dbReference type="Proteomes" id="UP000219369">
    <property type="component" value="Unassembled WGS sequence"/>
</dbReference>
<protein>
    <submittedName>
        <fullName evidence="1">Uncharacterized protein</fullName>
    </submittedName>
</protein>